<evidence type="ECO:0000313" key="6">
    <source>
        <dbReference type="Proteomes" id="UP000245609"/>
    </source>
</evidence>
<dbReference type="GO" id="GO:0016705">
    <property type="term" value="F:oxidoreductase activity, acting on paired donors, with incorporation or reduction of molecular oxygen"/>
    <property type="evidence" value="ECO:0007669"/>
    <property type="project" value="InterPro"/>
</dbReference>
<evidence type="ECO:0000313" key="5">
    <source>
        <dbReference type="EMBL" id="PVV01196.1"/>
    </source>
</evidence>
<keyword evidence="4" id="KW-0408">Iron</keyword>
<evidence type="ECO:0008006" key="7">
    <source>
        <dbReference type="Google" id="ProtNLM"/>
    </source>
</evidence>
<protein>
    <recommendedName>
        <fullName evidence="7">Cytochrome P450</fullName>
    </recommendedName>
</protein>
<dbReference type="InterPro" id="IPR001128">
    <property type="entry name" value="Cyt_P450"/>
</dbReference>
<name>A0A2T9Z9B9_9FUNG</name>
<dbReference type="InterPro" id="IPR036396">
    <property type="entry name" value="Cyt_P450_sf"/>
</dbReference>
<keyword evidence="6" id="KW-1185">Reference proteome</keyword>
<evidence type="ECO:0000256" key="1">
    <source>
        <dbReference type="ARBA" id="ARBA00010617"/>
    </source>
</evidence>
<keyword evidence="3" id="KW-0560">Oxidoreductase</keyword>
<dbReference type="Pfam" id="PF00067">
    <property type="entry name" value="p450"/>
    <property type="match status" value="1"/>
</dbReference>
<keyword evidence="2" id="KW-0479">Metal-binding</keyword>
<evidence type="ECO:0000256" key="2">
    <source>
        <dbReference type="ARBA" id="ARBA00022723"/>
    </source>
</evidence>
<comment type="similarity">
    <text evidence="1">Belongs to the cytochrome P450 family.</text>
</comment>
<accession>A0A2T9Z9B9</accession>
<dbReference type="AlphaFoldDB" id="A0A2T9Z9B9"/>
<dbReference type="SUPFAM" id="SSF48264">
    <property type="entry name" value="Cytochrome P450"/>
    <property type="match status" value="1"/>
</dbReference>
<evidence type="ECO:0000256" key="3">
    <source>
        <dbReference type="ARBA" id="ARBA00023002"/>
    </source>
</evidence>
<evidence type="ECO:0000256" key="4">
    <source>
        <dbReference type="ARBA" id="ARBA00023004"/>
    </source>
</evidence>
<dbReference type="STRING" id="133381.A0A2T9Z9B9"/>
<dbReference type="GO" id="GO:0020037">
    <property type="term" value="F:heme binding"/>
    <property type="evidence" value="ECO:0007669"/>
    <property type="project" value="InterPro"/>
</dbReference>
<gene>
    <name evidence="5" type="ORF">BB560_004401</name>
</gene>
<dbReference type="OrthoDB" id="3934656at2759"/>
<dbReference type="PANTHER" id="PTHR24296">
    <property type="entry name" value="CYTOCHROME P450"/>
    <property type="match status" value="1"/>
</dbReference>
<dbReference type="EMBL" id="MBFS01001289">
    <property type="protein sequence ID" value="PVV01196.1"/>
    <property type="molecule type" value="Genomic_DNA"/>
</dbReference>
<proteinExistence type="inferred from homology"/>
<organism evidence="5 6">
    <name type="scientific">Smittium megazygosporum</name>
    <dbReference type="NCBI Taxonomy" id="133381"/>
    <lineage>
        <taxon>Eukaryota</taxon>
        <taxon>Fungi</taxon>
        <taxon>Fungi incertae sedis</taxon>
        <taxon>Zoopagomycota</taxon>
        <taxon>Kickxellomycotina</taxon>
        <taxon>Harpellomycetes</taxon>
        <taxon>Harpellales</taxon>
        <taxon>Legeriomycetaceae</taxon>
        <taxon>Smittium</taxon>
    </lineage>
</organism>
<dbReference type="Gene3D" id="1.10.630.10">
    <property type="entry name" value="Cytochrome P450"/>
    <property type="match status" value="1"/>
</dbReference>
<dbReference type="GO" id="GO:0004497">
    <property type="term" value="F:monooxygenase activity"/>
    <property type="evidence" value="ECO:0007669"/>
    <property type="project" value="InterPro"/>
</dbReference>
<sequence length="449" mass="52298">MFLRINSDFVFDNVQIRTIENFELNKNGNIINYLKKFKEANYIAHVESSKTDFVLGDIFQKEYFHYPMELFSRTKSHKKVLFRSSSSYQLFRNKSFNILFSQILSGKHKNLIFSKIPKSINQAFIKAGEDHLQDQRAIKLIYGKKIADESLLYKSIRESIFPKFTYMEVNLAKIFDLSFLKKESDLFEGYGSVRRVLNSYFGHLGTPESKTTNDGIVDILDSLKYKMDISHDEFHSDLYYWIINFNSVVSICLSNFIVEIAVNPHTFSPLALEQKNIIFNYGEKISKVSLRKMILLDAAIAESMRMSNVPFSFSTSCKDIFFSNGALVPKDSQTKFNVFLYNRNSKIFGKNAHLFSPDRQLKLKNKLNIPSPTNFTWGAQMYVCPFKDFISDYMKIFAATFIRTFRICKNHEGEILDHGGYVFEDLITRANKSVYLRKHNISYYVPDNF</sequence>
<reference evidence="5 6" key="1">
    <citation type="journal article" date="2018" name="MBio">
        <title>Comparative Genomics Reveals the Core Gene Toolbox for the Fungus-Insect Symbiosis.</title>
        <authorList>
            <person name="Wang Y."/>
            <person name="Stata M."/>
            <person name="Wang W."/>
            <person name="Stajich J.E."/>
            <person name="White M.M."/>
            <person name="Moncalvo J.M."/>
        </authorList>
    </citation>
    <scope>NUCLEOTIDE SEQUENCE [LARGE SCALE GENOMIC DNA]</scope>
    <source>
        <strain evidence="5 6">SC-DP-2</strain>
    </source>
</reference>
<comment type="caution">
    <text evidence="5">The sequence shown here is derived from an EMBL/GenBank/DDBJ whole genome shotgun (WGS) entry which is preliminary data.</text>
</comment>
<dbReference type="Proteomes" id="UP000245609">
    <property type="component" value="Unassembled WGS sequence"/>
</dbReference>
<dbReference type="GO" id="GO:0005506">
    <property type="term" value="F:iron ion binding"/>
    <property type="evidence" value="ECO:0007669"/>
    <property type="project" value="InterPro"/>
</dbReference>